<dbReference type="Pfam" id="PF13920">
    <property type="entry name" value="zf-C3HC4_3"/>
    <property type="match status" value="1"/>
</dbReference>
<dbReference type="InterPro" id="IPR013083">
    <property type="entry name" value="Znf_RING/FYVE/PHD"/>
</dbReference>
<evidence type="ECO:0000313" key="8">
    <source>
        <dbReference type="Proteomes" id="UP001318860"/>
    </source>
</evidence>
<evidence type="ECO:0000256" key="4">
    <source>
        <dbReference type="PROSITE-ProRule" id="PRU00175"/>
    </source>
</evidence>
<dbReference type="Gene3D" id="3.30.40.10">
    <property type="entry name" value="Zinc/RING finger domain, C3HC4 (zinc finger)"/>
    <property type="match status" value="1"/>
</dbReference>
<keyword evidence="5" id="KW-0175">Coiled coil</keyword>
<gene>
    <name evidence="7" type="ORF">DH2020_048428</name>
</gene>
<evidence type="ECO:0000256" key="1">
    <source>
        <dbReference type="ARBA" id="ARBA00022723"/>
    </source>
</evidence>
<feature type="coiled-coil region" evidence="5">
    <location>
        <begin position="93"/>
        <end position="144"/>
    </location>
</feature>
<keyword evidence="1" id="KW-0479">Metal-binding</keyword>
<name>A0ABR0U5P1_REHGL</name>
<dbReference type="PROSITE" id="PS50089">
    <property type="entry name" value="ZF_RING_2"/>
    <property type="match status" value="1"/>
</dbReference>
<dbReference type="PANTHER" id="PTHR42647">
    <property type="entry name" value="SBP (S-RIBONUCLEASE BINDING PROTEIN) FAMILY PROTEIN"/>
    <property type="match status" value="1"/>
</dbReference>
<evidence type="ECO:0000256" key="2">
    <source>
        <dbReference type="ARBA" id="ARBA00022771"/>
    </source>
</evidence>
<sequence>MIINKRKMKEVEVSTKFAGSVPQINLNFHPGHQFASPNIVPFKSFSSLLAEDEEDDHNLTLLSDIKNHREQIDQIITFHCDTLRHSLAGALHREAEERASKKLKEKDLELEARMSQSIELEKMVEDYKAEAESLKTRVLYLEQTKESLRLSLKDAIVARRYAANVEEDAESSISDPDRVGPVRLVCKDCERRLATVMVWPCRHVCVCTGCDAATKACPVCGTLKTTSVEVRLPLN</sequence>
<evidence type="ECO:0000313" key="7">
    <source>
        <dbReference type="EMBL" id="KAK6117830.1"/>
    </source>
</evidence>
<reference evidence="7 8" key="1">
    <citation type="journal article" date="2021" name="Comput. Struct. Biotechnol. J.">
        <title>De novo genome assembly of the potent medicinal plant Rehmannia glutinosa using nanopore technology.</title>
        <authorList>
            <person name="Ma L."/>
            <person name="Dong C."/>
            <person name="Song C."/>
            <person name="Wang X."/>
            <person name="Zheng X."/>
            <person name="Niu Y."/>
            <person name="Chen S."/>
            <person name="Feng W."/>
        </authorList>
    </citation>
    <scope>NUCLEOTIDE SEQUENCE [LARGE SCALE GENOMIC DNA]</scope>
    <source>
        <strain evidence="7">DH-2019</strain>
    </source>
</reference>
<evidence type="ECO:0000256" key="5">
    <source>
        <dbReference type="SAM" id="Coils"/>
    </source>
</evidence>
<keyword evidence="8" id="KW-1185">Reference proteome</keyword>
<evidence type="ECO:0000256" key="3">
    <source>
        <dbReference type="ARBA" id="ARBA00022833"/>
    </source>
</evidence>
<protein>
    <recommendedName>
        <fullName evidence="6">RING-type domain-containing protein</fullName>
    </recommendedName>
</protein>
<keyword evidence="2 4" id="KW-0863">Zinc-finger</keyword>
<dbReference type="EMBL" id="JABTTQ020003408">
    <property type="protein sequence ID" value="KAK6117830.1"/>
    <property type="molecule type" value="Genomic_DNA"/>
</dbReference>
<keyword evidence="3" id="KW-0862">Zinc</keyword>
<proteinExistence type="predicted"/>
<organism evidence="7 8">
    <name type="scientific">Rehmannia glutinosa</name>
    <name type="common">Chinese foxglove</name>
    <dbReference type="NCBI Taxonomy" id="99300"/>
    <lineage>
        <taxon>Eukaryota</taxon>
        <taxon>Viridiplantae</taxon>
        <taxon>Streptophyta</taxon>
        <taxon>Embryophyta</taxon>
        <taxon>Tracheophyta</taxon>
        <taxon>Spermatophyta</taxon>
        <taxon>Magnoliopsida</taxon>
        <taxon>eudicotyledons</taxon>
        <taxon>Gunneridae</taxon>
        <taxon>Pentapetalae</taxon>
        <taxon>asterids</taxon>
        <taxon>lamiids</taxon>
        <taxon>Lamiales</taxon>
        <taxon>Orobanchaceae</taxon>
        <taxon>Rehmannieae</taxon>
        <taxon>Rehmannia</taxon>
    </lineage>
</organism>
<dbReference type="PANTHER" id="PTHR42647:SF5">
    <property type="entry name" value="SBP (S-RIBONUCLEASE BINDING PROTEIN) FAMILY PROTEIN"/>
    <property type="match status" value="1"/>
</dbReference>
<feature type="domain" description="RING-type" evidence="6">
    <location>
        <begin position="186"/>
        <end position="220"/>
    </location>
</feature>
<accession>A0ABR0U5P1</accession>
<dbReference type="Proteomes" id="UP001318860">
    <property type="component" value="Unassembled WGS sequence"/>
</dbReference>
<comment type="caution">
    <text evidence="7">The sequence shown here is derived from an EMBL/GenBank/DDBJ whole genome shotgun (WGS) entry which is preliminary data.</text>
</comment>
<evidence type="ECO:0000259" key="6">
    <source>
        <dbReference type="PROSITE" id="PS50089"/>
    </source>
</evidence>
<dbReference type="InterPro" id="IPR001841">
    <property type="entry name" value="Znf_RING"/>
</dbReference>